<dbReference type="HOGENOM" id="CLU_2735822_0_0_7"/>
<evidence type="ECO:0000313" key="2">
    <source>
        <dbReference type="EMBL" id="ACY17705.1"/>
    </source>
</evidence>
<keyword evidence="2" id="KW-0449">Lipoprotein</keyword>
<feature type="compositionally biased region" description="Basic residues" evidence="1">
    <location>
        <begin position="26"/>
        <end position="48"/>
    </location>
</feature>
<feature type="region of interest" description="Disordered" evidence="1">
    <location>
        <begin position="26"/>
        <end position="72"/>
    </location>
</feature>
<dbReference type="KEGG" id="hoh:Hoch_5219"/>
<dbReference type="Proteomes" id="UP000001880">
    <property type="component" value="Chromosome"/>
</dbReference>
<accession>D0LXF0</accession>
<sequence>MKRFAIGSLLLGALSLGISGCVVRSHNHPSHGHPKAKSGGGKKHHNCRPSHYWDGHKCRHKGKGKGARKHDY</sequence>
<dbReference type="PROSITE" id="PS51257">
    <property type="entry name" value="PROKAR_LIPOPROTEIN"/>
    <property type="match status" value="1"/>
</dbReference>
<proteinExistence type="predicted"/>
<gene>
    <name evidence="2" type="ordered locus">Hoch_5219</name>
</gene>
<dbReference type="AlphaFoldDB" id="D0LXF0"/>
<evidence type="ECO:0000313" key="3">
    <source>
        <dbReference type="Proteomes" id="UP000001880"/>
    </source>
</evidence>
<keyword evidence="3" id="KW-1185">Reference proteome</keyword>
<dbReference type="RefSeq" id="WP_012830297.1">
    <property type="nucleotide sequence ID" value="NC_013440.1"/>
</dbReference>
<reference evidence="2 3" key="1">
    <citation type="journal article" date="2010" name="Stand. Genomic Sci.">
        <title>Complete genome sequence of Haliangium ochraceum type strain (SMP-2).</title>
        <authorList>
            <consortium name="US DOE Joint Genome Institute (JGI-PGF)"/>
            <person name="Ivanova N."/>
            <person name="Daum C."/>
            <person name="Lang E."/>
            <person name="Abt B."/>
            <person name="Kopitz M."/>
            <person name="Saunders E."/>
            <person name="Lapidus A."/>
            <person name="Lucas S."/>
            <person name="Glavina Del Rio T."/>
            <person name="Nolan M."/>
            <person name="Tice H."/>
            <person name="Copeland A."/>
            <person name="Cheng J.F."/>
            <person name="Chen F."/>
            <person name="Bruce D."/>
            <person name="Goodwin L."/>
            <person name="Pitluck S."/>
            <person name="Mavromatis K."/>
            <person name="Pati A."/>
            <person name="Mikhailova N."/>
            <person name="Chen A."/>
            <person name="Palaniappan K."/>
            <person name="Land M."/>
            <person name="Hauser L."/>
            <person name="Chang Y.J."/>
            <person name="Jeffries C.D."/>
            <person name="Detter J.C."/>
            <person name="Brettin T."/>
            <person name="Rohde M."/>
            <person name="Goker M."/>
            <person name="Bristow J."/>
            <person name="Markowitz V."/>
            <person name="Eisen J.A."/>
            <person name="Hugenholtz P."/>
            <person name="Kyrpides N.C."/>
            <person name="Klenk H.P."/>
        </authorList>
    </citation>
    <scope>NUCLEOTIDE SEQUENCE [LARGE SCALE GENOMIC DNA]</scope>
    <source>
        <strain evidence="3">DSM 14365 / CIP 107738 / JCM 11303 / AJ 13395 / SMP-2</strain>
    </source>
</reference>
<name>D0LXF0_HALO1</name>
<dbReference type="EMBL" id="CP001804">
    <property type="protein sequence ID" value="ACY17705.1"/>
    <property type="molecule type" value="Genomic_DNA"/>
</dbReference>
<organism evidence="2 3">
    <name type="scientific">Haliangium ochraceum (strain DSM 14365 / JCM 11303 / SMP-2)</name>
    <dbReference type="NCBI Taxonomy" id="502025"/>
    <lineage>
        <taxon>Bacteria</taxon>
        <taxon>Pseudomonadati</taxon>
        <taxon>Myxococcota</taxon>
        <taxon>Polyangia</taxon>
        <taxon>Haliangiales</taxon>
        <taxon>Kofleriaceae</taxon>
        <taxon>Haliangium</taxon>
    </lineage>
</organism>
<dbReference type="STRING" id="502025.Hoch_5219"/>
<evidence type="ECO:0000256" key="1">
    <source>
        <dbReference type="SAM" id="MobiDB-lite"/>
    </source>
</evidence>
<protein>
    <submittedName>
        <fullName evidence="2">Putative lipoprotein</fullName>
    </submittedName>
</protein>
<feature type="compositionally biased region" description="Basic residues" evidence="1">
    <location>
        <begin position="57"/>
        <end position="72"/>
    </location>
</feature>